<organism evidence="2 3">
    <name type="scientific">Novosphingobium flavum</name>
    <dbReference type="NCBI Taxonomy" id="1778672"/>
    <lineage>
        <taxon>Bacteria</taxon>
        <taxon>Pseudomonadati</taxon>
        <taxon>Pseudomonadota</taxon>
        <taxon>Alphaproteobacteria</taxon>
        <taxon>Sphingomonadales</taxon>
        <taxon>Sphingomonadaceae</taxon>
        <taxon>Novosphingobium</taxon>
    </lineage>
</organism>
<evidence type="ECO:0000259" key="1">
    <source>
        <dbReference type="Pfam" id="PF07486"/>
    </source>
</evidence>
<dbReference type="GO" id="GO:0016787">
    <property type="term" value="F:hydrolase activity"/>
    <property type="evidence" value="ECO:0007669"/>
    <property type="project" value="UniProtKB-KW"/>
</dbReference>
<protein>
    <submittedName>
        <fullName evidence="2">Cell wall hydrolase</fullName>
    </submittedName>
</protein>
<dbReference type="Gene3D" id="1.10.10.2520">
    <property type="entry name" value="Cell wall hydrolase SleB, domain 1"/>
    <property type="match status" value="1"/>
</dbReference>
<evidence type="ECO:0000313" key="2">
    <source>
        <dbReference type="EMBL" id="MBC2665229.1"/>
    </source>
</evidence>
<proteinExistence type="predicted"/>
<accession>A0A7X1FR18</accession>
<name>A0A7X1FR18_9SPHN</name>
<dbReference type="Proteomes" id="UP000566813">
    <property type="component" value="Unassembled WGS sequence"/>
</dbReference>
<reference evidence="2 3" key="1">
    <citation type="submission" date="2020-08" db="EMBL/GenBank/DDBJ databases">
        <title>The genome sequence of type strain Novosphingobium flavum NBRC 111647.</title>
        <authorList>
            <person name="Liu Y."/>
        </authorList>
    </citation>
    <scope>NUCLEOTIDE SEQUENCE [LARGE SCALE GENOMIC DNA]</scope>
    <source>
        <strain evidence="2 3">NBRC 111647</strain>
    </source>
</reference>
<sequence>MPAPPSVGASGLEANGLGARGLGAPALVAPAAAAGPPRSLPPDKLTPDKLAPIGDLAQPRPFFFSGSASARDSAVTCLAAAAWYEAGNDPDSQRSVIQVVLNRLKHPSFPKTVCGVVLQGSERASGCQFTFTCDGSLGRRRPSAQAWAMARLRAVAALDGAVDADVLQATHYHADYVAPWWSQQLERLGRVGRHIFYRWPGAGGKLGERMPKAPADEAVPAALIQSLAARSLTDAAKAPLPQSPVAGGKVRPAAPYIAPQPLEHPATLSAGGTSLVIAVDRALPSGRWAMEALARCSGQSACQVYAYADADEARRNAALSDKQRARPDFMLIRERSSGMTLALWDCDKTSRADSAQCLPDDTSQLRPTA</sequence>
<dbReference type="InterPro" id="IPR042047">
    <property type="entry name" value="SleB_dom1"/>
</dbReference>
<dbReference type="EMBL" id="JACLAW010000004">
    <property type="protein sequence ID" value="MBC2665229.1"/>
    <property type="molecule type" value="Genomic_DNA"/>
</dbReference>
<keyword evidence="2" id="KW-0378">Hydrolase</keyword>
<feature type="domain" description="Cell wall hydrolase SleB" evidence="1">
    <location>
        <begin position="90"/>
        <end position="197"/>
    </location>
</feature>
<keyword evidence="3" id="KW-1185">Reference proteome</keyword>
<dbReference type="Pfam" id="PF07486">
    <property type="entry name" value="Hydrolase_2"/>
    <property type="match status" value="1"/>
</dbReference>
<comment type="caution">
    <text evidence="2">The sequence shown here is derived from an EMBL/GenBank/DDBJ whole genome shotgun (WGS) entry which is preliminary data.</text>
</comment>
<gene>
    <name evidence="2" type="ORF">H7F51_06840</name>
</gene>
<evidence type="ECO:0000313" key="3">
    <source>
        <dbReference type="Proteomes" id="UP000566813"/>
    </source>
</evidence>
<dbReference type="InterPro" id="IPR011105">
    <property type="entry name" value="Cell_wall_hydrolase_SleB"/>
</dbReference>
<dbReference type="AlphaFoldDB" id="A0A7X1FR18"/>